<dbReference type="SUPFAM" id="SSF53756">
    <property type="entry name" value="UDP-Glycosyltransferase/glycogen phosphorylase"/>
    <property type="match status" value="1"/>
</dbReference>
<reference evidence="1" key="1">
    <citation type="journal article" date="2014" name="Front. Microbiol.">
        <title>High frequency of phylogenetically diverse reductive dehalogenase-homologous genes in deep subseafloor sedimentary metagenomes.</title>
        <authorList>
            <person name="Kawai M."/>
            <person name="Futagami T."/>
            <person name="Toyoda A."/>
            <person name="Takaki Y."/>
            <person name="Nishi S."/>
            <person name="Hori S."/>
            <person name="Arai W."/>
            <person name="Tsubouchi T."/>
            <person name="Morono Y."/>
            <person name="Uchiyama I."/>
            <person name="Ito T."/>
            <person name="Fujiyama A."/>
            <person name="Inagaki F."/>
            <person name="Takami H."/>
        </authorList>
    </citation>
    <scope>NUCLEOTIDE SEQUENCE</scope>
    <source>
        <strain evidence="1">Expedition CK06-06</strain>
    </source>
</reference>
<gene>
    <name evidence="1" type="ORF">S01H1_55564</name>
</gene>
<accession>X0W5I8</accession>
<protein>
    <recommendedName>
        <fullName evidence="2">Glycosyl transferase family 1 domain-containing protein</fullName>
    </recommendedName>
</protein>
<sequence>YIVSTSIIESQGMGLLEGMACGLKPVIHNFPGANQIFPSEFLFNISEEFCERILSDTYEPQKYRRFVEENYSLKNQLSKINDIFTQLEAEIDSQQNGNPADVGLSTEFPVSVFRNAIFENDKIV</sequence>
<proteinExistence type="predicted"/>
<feature type="non-terminal residue" evidence="1">
    <location>
        <position position="1"/>
    </location>
</feature>
<name>X0W5I8_9ZZZZ</name>
<dbReference type="AlphaFoldDB" id="X0W5I8"/>
<dbReference type="Gene3D" id="3.40.50.2000">
    <property type="entry name" value="Glycogen Phosphorylase B"/>
    <property type="match status" value="1"/>
</dbReference>
<evidence type="ECO:0008006" key="2">
    <source>
        <dbReference type="Google" id="ProtNLM"/>
    </source>
</evidence>
<evidence type="ECO:0000313" key="1">
    <source>
        <dbReference type="EMBL" id="GAG26149.1"/>
    </source>
</evidence>
<organism evidence="1">
    <name type="scientific">marine sediment metagenome</name>
    <dbReference type="NCBI Taxonomy" id="412755"/>
    <lineage>
        <taxon>unclassified sequences</taxon>
        <taxon>metagenomes</taxon>
        <taxon>ecological metagenomes</taxon>
    </lineage>
</organism>
<comment type="caution">
    <text evidence="1">The sequence shown here is derived from an EMBL/GenBank/DDBJ whole genome shotgun (WGS) entry which is preliminary data.</text>
</comment>
<dbReference type="EMBL" id="BARS01036125">
    <property type="protein sequence ID" value="GAG26149.1"/>
    <property type="molecule type" value="Genomic_DNA"/>
</dbReference>